<dbReference type="Proteomes" id="UP000518266">
    <property type="component" value="Unassembled WGS sequence"/>
</dbReference>
<proteinExistence type="predicted"/>
<comment type="caution">
    <text evidence="2">The sequence shown here is derived from an EMBL/GenBank/DDBJ whole genome shotgun (WGS) entry which is preliminary data.</text>
</comment>
<reference evidence="2 3" key="1">
    <citation type="submission" date="2020-03" db="EMBL/GenBank/DDBJ databases">
        <title>Dissostichus mawsoni Genome sequencing and assembly.</title>
        <authorList>
            <person name="Park H."/>
        </authorList>
    </citation>
    <scope>NUCLEOTIDE SEQUENCE [LARGE SCALE GENOMIC DNA]</scope>
    <source>
        <strain evidence="2">DM0001</strain>
        <tissue evidence="2">Muscle</tissue>
    </source>
</reference>
<evidence type="ECO:0000256" key="1">
    <source>
        <dbReference type="SAM" id="Phobius"/>
    </source>
</evidence>
<organism evidence="2 3">
    <name type="scientific">Dissostichus mawsoni</name>
    <name type="common">Antarctic cod</name>
    <dbReference type="NCBI Taxonomy" id="36200"/>
    <lineage>
        <taxon>Eukaryota</taxon>
        <taxon>Metazoa</taxon>
        <taxon>Chordata</taxon>
        <taxon>Craniata</taxon>
        <taxon>Vertebrata</taxon>
        <taxon>Euteleostomi</taxon>
        <taxon>Actinopterygii</taxon>
        <taxon>Neopterygii</taxon>
        <taxon>Teleostei</taxon>
        <taxon>Neoteleostei</taxon>
        <taxon>Acanthomorphata</taxon>
        <taxon>Eupercaria</taxon>
        <taxon>Perciformes</taxon>
        <taxon>Notothenioidei</taxon>
        <taxon>Nototheniidae</taxon>
        <taxon>Dissostichus</taxon>
    </lineage>
</organism>
<name>A0A7J5XZV1_DISMA</name>
<keyword evidence="1" id="KW-0472">Membrane</keyword>
<dbReference type="OrthoDB" id="6159421at2759"/>
<dbReference type="EMBL" id="JAAKFY010000019">
    <property type="protein sequence ID" value="KAF3842620.1"/>
    <property type="molecule type" value="Genomic_DNA"/>
</dbReference>
<protein>
    <submittedName>
        <fullName evidence="2">Uncharacterized protein</fullName>
    </submittedName>
</protein>
<dbReference type="AlphaFoldDB" id="A0A7J5XZV1"/>
<feature type="transmembrane region" description="Helical" evidence="1">
    <location>
        <begin position="32"/>
        <end position="52"/>
    </location>
</feature>
<keyword evidence="1" id="KW-1133">Transmembrane helix</keyword>
<keyword evidence="1" id="KW-0812">Transmembrane</keyword>
<sequence>MAVSNLQRNLTAVLAALAEETEHKKCPTAKGLYGFLATYCFVALVYLQADVLPHLSRLSRLFQKENVNFLALKVQVPVTMACLRAIKDDGDHQPPGCFLSKLHADLDNPAGLGAYSIPGRGAAGERGALEARIPVAARRNLETGSRVPAPFTPSMHFSSSARLESFSRATVPDTEADCTSAFISSRSRLSFARRF</sequence>
<keyword evidence="3" id="KW-1185">Reference proteome</keyword>
<accession>A0A7J5XZV1</accession>
<gene>
    <name evidence="2" type="ORF">F7725_024571</name>
</gene>
<evidence type="ECO:0000313" key="2">
    <source>
        <dbReference type="EMBL" id="KAF3842620.1"/>
    </source>
</evidence>
<evidence type="ECO:0000313" key="3">
    <source>
        <dbReference type="Proteomes" id="UP000518266"/>
    </source>
</evidence>